<protein>
    <submittedName>
        <fullName evidence="1">(northern house mosquito) hypothetical protein</fullName>
    </submittedName>
</protein>
<evidence type="ECO:0000313" key="1">
    <source>
        <dbReference type="EMBL" id="CAG6455043.1"/>
    </source>
</evidence>
<proteinExistence type="predicted"/>
<organism evidence="1">
    <name type="scientific">Culex pipiens</name>
    <name type="common">House mosquito</name>
    <dbReference type="NCBI Taxonomy" id="7175"/>
    <lineage>
        <taxon>Eukaryota</taxon>
        <taxon>Metazoa</taxon>
        <taxon>Ecdysozoa</taxon>
        <taxon>Arthropoda</taxon>
        <taxon>Hexapoda</taxon>
        <taxon>Insecta</taxon>
        <taxon>Pterygota</taxon>
        <taxon>Neoptera</taxon>
        <taxon>Endopterygota</taxon>
        <taxon>Diptera</taxon>
        <taxon>Nematocera</taxon>
        <taxon>Culicoidea</taxon>
        <taxon>Culicidae</taxon>
        <taxon>Culicinae</taxon>
        <taxon>Culicini</taxon>
        <taxon>Culex</taxon>
        <taxon>Culex</taxon>
    </lineage>
</organism>
<dbReference type="EMBL" id="HBUE01027729">
    <property type="protein sequence ID" value="CAG6455043.1"/>
    <property type="molecule type" value="Transcribed_RNA"/>
</dbReference>
<reference evidence="1" key="1">
    <citation type="submission" date="2021-05" db="EMBL/GenBank/DDBJ databases">
        <authorList>
            <person name="Alioto T."/>
            <person name="Alioto T."/>
            <person name="Gomez Garrido J."/>
        </authorList>
    </citation>
    <scope>NUCLEOTIDE SEQUENCE</scope>
</reference>
<sequence length="123" mass="13569">MRDLDSRGELFGHTAKPRWKCQEVEGLPNRAHPLTMATDISLESVVRFHSRGERLISPLSAIVYLAHHSGPNMATSAAARALEKSINPARFCMSVCVTVADGGLPQTIRTEKRCTISEHFLVN</sequence>
<dbReference type="AlphaFoldDB" id="A0A8D8AGR9"/>
<accession>A0A8D8AGR9</accession>
<name>A0A8D8AGR9_CULPI</name>